<keyword evidence="9" id="KW-0813">Transport</keyword>
<comment type="subcellular location">
    <subcellularLocation>
        <location evidence="1 9">Vacuole membrane</location>
        <topology evidence="1 9">Multi-pass membrane protein</topology>
    </subcellularLocation>
</comment>
<comment type="caution">
    <text evidence="9">Lacks conserved residue(s) required for the propagation of feature annotation.</text>
</comment>
<accession>A0A445KDF3</accession>
<name>A0A445KDF3_GLYSO</name>
<keyword evidence="5 9" id="KW-0812">Transmembrane</keyword>
<feature type="transmembrane region" description="Helical" evidence="9">
    <location>
        <begin position="76"/>
        <end position="94"/>
    </location>
</feature>
<keyword evidence="7 9" id="KW-0472">Membrane</keyword>
<proteinExistence type="inferred from homology"/>
<evidence type="ECO:0000256" key="2">
    <source>
        <dbReference type="ARBA" id="ARBA00007049"/>
    </source>
</evidence>
<comment type="function">
    <text evidence="9">Vacuolar Fe(2+) uptake transporter.</text>
</comment>
<keyword evidence="9" id="KW-0406">Ion transport</keyword>
<keyword evidence="6 9" id="KW-1133">Transmembrane helix</keyword>
<evidence type="ECO:0000256" key="7">
    <source>
        <dbReference type="ARBA" id="ARBA00023136"/>
    </source>
</evidence>
<feature type="compositionally biased region" description="Basic and acidic residues" evidence="10">
    <location>
        <begin position="9"/>
        <end position="18"/>
    </location>
</feature>
<organism evidence="11 12">
    <name type="scientific">Glycine soja</name>
    <name type="common">Wild soybean</name>
    <dbReference type="NCBI Taxonomy" id="3848"/>
    <lineage>
        <taxon>Eukaryota</taxon>
        <taxon>Viridiplantae</taxon>
        <taxon>Streptophyta</taxon>
        <taxon>Embryophyta</taxon>
        <taxon>Tracheophyta</taxon>
        <taxon>Spermatophyta</taxon>
        <taxon>Magnoliopsida</taxon>
        <taxon>eudicotyledons</taxon>
        <taxon>Gunneridae</taxon>
        <taxon>Pentapetalae</taxon>
        <taxon>rosids</taxon>
        <taxon>fabids</taxon>
        <taxon>Fabales</taxon>
        <taxon>Fabaceae</taxon>
        <taxon>Papilionoideae</taxon>
        <taxon>50 kb inversion clade</taxon>
        <taxon>NPAAA clade</taxon>
        <taxon>indigoferoid/millettioid clade</taxon>
        <taxon>Phaseoleae</taxon>
        <taxon>Glycine</taxon>
        <taxon>Glycine subgen. Soja</taxon>
    </lineage>
</organism>
<dbReference type="GO" id="GO:0140315">
    <property type="term" value="F:iron ion sequestering activity"/>
    <property type="evidence" value="ECO:0007669"/>
    <property type="project" value="UniProtKB-UniRule"/>
</dbReference>
<comment type="catalytic activity">
    <reaction evidence="8">
        <text>Fe(2+)(in) = Fe(2+)(out)</text>
        <dbReference type="Rhea" id="RHEA:28486"/>
        <dbReference type="ChEBI" id="CHEBI:29033"/>
    </reaction>
    <physiologicalReaction direction="left-to-right" evidence="8">
        <dbReference type="Rhea" id="RHEA:28487"/>
    </physiologicalReaction>
</comment>
<dbReference type="GO" id="GO:0005381">
    <property type="term" value="F:iron ion transmembrane transporter activity"/>
    <property type="evidence" value="ECO:0007669"/>
    <property type="project" value="UniProtKB-UniRule"/>
</dbReference>
<keyword evidence="3" id="KW-0410">Iron transport</keyword>
<keyword evidence="12" id="KW-1185">Reference proteome</keyword>
<evidence type="ECO:0000313" key="11">
    <source>
        <dbReference type="EMBL" id="RZC08847.1"/>
    </source>
</evidence>
<gene>
    <name evidence="11" type="ORF">D0Y65_015523</name>
</gene>
<comment type="caution">
    <text evidence="11">The sequence shown here is derived from an EMBL/GenBank/DDBJ whole genome shotgun (WGS) entry which is preliminary data.</text>
</comment>
<evidence type="ECO:0000256" key="3">
    <source>
        <dbReference type="ARBA" id="ARBA00022496"/>
    </source>
</evidence>
<protein>
    <recommendedName>
        <fullName evidence="9">Vacuolar iron transporter</fullName>
    </recommendedName>
</protein>
<feature type="transmembrane region" description="Helical" evidence="9">
    <location>
        <begin position="100"/>
        <end position="117"/>
    </location>
</feature>
<evidence type="ECO:0000313" key="12">
    <source>
        <dbReference type="Proteomes" id="UP000289340"/>
    </source>
</evidence>
<keyword evidence="3" id="KW-0408">Iron</keyword>
<keyword evidence="4 9" id="KW-0926">Vacuole</keyword>
<reference evidence="11 12" key="1">
    <citation type="submission" date="2018-09" db="EMBL/GenBank/DDBJ databases">
        <title>A high-quality reference genome of wild soybean provides a powerful tool to mine soybean genomes.</title>
        <authorList>
            <person name="Xie M."/>
            <person name="Chung C.Y.L."/>
            <person name="Li M.-W."/>
            <person name="Wong F.-L."/>
            <person name="Chan T.-F."/>
            <person name="Lam H.-M."/>
        </authorList>
    </citation>
    <scope>NUCLEOTIDE SEQUENCE [LARGE SCALE GENOMIC DNA]</scope>
    <source>
        <strain evidence="12">cv. W05</strain>
        <tissue evidence="11">Hypocotyl of etiolated seedlings</tissue>
    </source>
</reference>
<evidence type="ECO:0000256" key="9">
    <source>
        <dbReference type="RuleBase" id="RU369115"/>
    </source>
</evidence>
<dbReference type="Pfam" id="PF01988">
    <property type="entry name" value="VIT1"/>
    <property type="match status" value="1"/>
</dbReference>
<dbReference type="InterPro" id="IPR008217">
    <property type="entry name" value="Ccc1_fam"/>
</dbReference>
<dbReference type="PANTHER" id="PTHR31851">
    <property type="entry name" value="FE(2+)/MN(2+) TRANSPORTER PCL1"/>
    <property type="match status" value="1"/>
</dbReference>
<dbReference type="GO" id="GO:0005774">
    <property type="term" value="C:vacuolar membrane"/>
    <property type="evidence" value="ECO:0007669"/>
    <property type="project" value="UniProtKB-SubCell"/>
</dbReference>
<evidence type="ECO:0000256" key="6">
    <source>
        <dbReference type="ARBA" id="ARBA00022989"/>
    </source>
</evidence>
<comment type="similarity">
    <text evidence="2 9">Belongs to the CCC1 family.</text>
</comment>
<feature type="region of interest" description="Disordered" evidence="10">
    <location>
        <begin position="1"/>
        <end position="20"/>
    </location>
</feature>
<evidence type="ECO:0000256" key="1">
    <source>
        <dbReference type="ARBA" id="ARBA00004128"/>
    </source>
</evidence>
<dbReference type="GO" id="GO:0005384">
    <property type="term" value="F:manganese ion transmembrane transporter activity"/>
    <property type="evidence" value="ECO:0007669"/>
    <property type="project" value="InterPro"/>
</dbReference>
<sequence length="297" mass="32292">MENNNIQPCHDDLDRREANNPPKMLNLEVEGQREGFDYAKRPKWLRAAVLGANDGFVSTTSLMMGVGGVRKDVKSMLLTGVAGMVAGVCSLAIGDFVFVYSQYAIGIGVQLLGAAFFNTYKARLGVVVAVVTLALIIFGDLGAFLGKAPRVKSTLRSAGVQFAQRDQVVQPNNPISQPNGAKPPSGDYLFDVLGVDLKNQLLNGNWDNLFTYELDANAENMDKKIAPMNMQGATTSPDIYSVKEAISDNDIFFGMGTDHLLDVMVSKAKSIVKQDSDDMSYRTTLTWNCTFFVPSPA</sequence>
<dbReference type="AlphaFoldDB" id="A0A445KDF3"/>
<evidence type="ECO:0000256" key="4">
    <source>
        <dbReference type="ARBA" id="ARBA00022554"/>
    </source>
</evidence>
<evidence type="ECO:0000256" key="5">
    <source>
        <dbReference type="ARBA" id="ARBA00022692"/>
    </source>
</evidence>
<evidence type="ECO:0000256" key="10">
    <source>
        <dbReference type="SAM" id="MobiDB-lite"/>
    </source>
</evidence>
<dbReference type="EMBL" id="QZWG01000006">
    <property type="protein sequence ID" value="RZC08847.1"/>
    <property type="molecule type" value="Genomic_DNA"/>
</dbReference>
<dbReference type="GO" id="GO:0030026">
    <property type="term" value="P:intracellular manganese ion homeostasis"/>
    <property type="evidence" value="ECO:0007669"/>
    <property type="project" value="InterPro"/>
</dbReference>
<evidence type="ECO:0000256" key="8">
    <source>
        <dbReference type="ARBA" id="ARBA00044464"/>
    </source>
</evidence>
<feature type="transmembrane region" description="Helical" evidence="9">
    <location>
        <begin position="124"/>
        <end position="146"/>
    </location>
</feature>
<dbReference type="Proteomes" id="UP000289340">
    <property type="component" value="Chromosome 6"/>
</dbReference>